<proteinExistence type="predicted"/>
<evidence type="ECO:0000256" key="1">
    <source>
        <dbReference type="SAM" id="SignalP"/>
    </source>
</evidence>
<name>A0A6G1IMN0_9PLEO</name>
<keyword evidence="3" id="KW-1185">Reference proteome</keyword>
<evidence type="ECO:0000313" key="2">
    <source>
        <dbReference type="EMBL" id="KAF2679504.1"/>
    </source>
</evidence>
<organism evidence="2 3">
    <name type="scientific">Lentithecium fluviatile CBS 122367</name>
    <dbReference type="NCBI Taxonomy" id="1168545"/>
    <lineage>
        <taxon>Eukaryota</taxon>
        <taxon>Fungi</taxon>
        <taxon>Dikarya</taxon>
        <taxon>Ascomycota</taxon>
        <taxon>Pezizomycotina</taxon>
        <taxon>Dothideomycetes</taxon>
        <taxon>Pleosporomycetidae</taxon>
        <taxon>Pleosporales</taxon>
        <taxon>Massarineae</taxon>
        <taxon>Lentitheciaceae</taxon>
        <taxon>Lentithecium</taxon>
    </lineage>
</organism>
<dbReference type="AlphaFoldDB" id="A0A6G1IMN0"/>
<feature type="signal peptide" evidence="1">
    <location>
        <begin position="1"/>
        <end position="21"/>
    </location>
</feature>
<keyword evidence="1" id="KW-0732">Signal</keyword>
<gene>
    <name evidence="2" type="ORF">K458DRAFT_117288</name>
</gene>
<sequence>MTFVGMARLVLSILSLKACGGLDIAYWSCTLDLVNERCSCHSPCGLVLYALAGCSTFGFTCKAQSPLKHHHQMCRNIPLVAPEKMVLSPQGWAIPECFLKAKCSRPRIVARALVAAHMQMVRAEI</sequence>
<dbReference type="Proteomes" id="UP000799291">
    <property type="component" value="Unassembled WGS sequence"/>
</dbReference>
<protein>
    <recommendedName>
        <fullName evidence="4">MYND-type zinc finger protein samB</fullName>
    </recommendedName>
</protein>
<evidence type="ECO:0008006" key="4">
    <source>
        <dbReference type="Google" id="ProtNLM"/>
    </source>
</evidence>
<reference evidence="2" key="1">
    <citation type="journal article" date="2020" name="Stud. Mycol.">
        <title>101 Dothideomycetes genomes: a test case for predicting lifestyles and emergence of pathogens.</title>
        <authorList>
            <person name="Haridas S."/>
            <person name="Albert R."/>
            <person name="Binder M."/>
            <person name="Bloem J."/>
            <person name="Labutti K."/>
            <person name="Salamov A."/>
            <person name="Andreopoulos B."/>
            <person name="Baker S."/>
            <person name="Barry K."/>
            <person name="Bills G."/>
            <person name="Bluhm B."/>
            <person name="Cannon C."/>
            <person name="Castanera R."/>
            <person name="Culley D."/>
            <person name="Daum C."/>
            <person name="Ezra D."/>
            <person name="Gonzalez J."/>
            <person name="Henrissat B."/>
            <person name="Kuo A."/>
            <person name="Liang C."/>
            <person name="Lipzen A."/>
            <person name="Lutzoni F."/>
            <person name="Magnuson J."/>
            <person name="Mondo S."/>
            <person name="Nolan M."/>
            <person name="Ohm R."/>
            <person name="Pangilinan J."/>
            <person name="Park H.-J."/>
            <person name="Ramirez L."/>
            <person name="Alfaro M."/>
            <person name="Sun H."/>
            <person name="Tritt A."/>
            <person name="Yoshinaga Y."/>
            <person name="Zwiers L.-H."/>
            <person name="Turgeon B."/>
            <person name="Goodwin S."/>
            <person name="Spatafora J."/>
            <person name="Crous P."/>
            <person name="Grigoriev I."/>
        </authorList>
    </citation>
    <scope>NUCLEOTIDE SEQUENCE</scope>
    <source>
        <strain evidence="2">CBS 122367</strain>
    </source>
</reference>
<feature type="chain" id="PRO_5026030049" description="MYND-type zinc finger protein samB" evidence="1">
    <location>
        <begin position="22"/>
        <end position="125"/>
    </location>
</feature>
<accession>A0A6G1IMN0</accession>
<dbReference type="EMBL" id="MU005603">
    <property type="protein sequence ID" value="KAF2679504.1"/>
    <property type="molecule type" value="Genomic_DNA"/>
</dbReference>
<evidence type="ECO:0000313" key="3">
    <source>
        <dbReference type="Proteomes" id="UP000799291"/>
    </source>
</evidence>